<evidence type="ECO:0000256" key="2">
    <source>
        <dbReference type="ARBA" id="ARBA00022527"/>
    </source>
</evidence>
<dbReference type="PANTHER" id="PTHR13902">
    <property type="entry name" value="SERINE/THREONINE-PROTEIN KINASE WNK WITH NO LYSINE -RELATED"/>
    <property type="match status" value="1"/>
</dbReference>
<keyword evidence="4" id="KW-0547">Nucleotide-binding</keyword>
<feature type="domain" description="Protein kinase" evidence="10">
    <location>
        <begin position="93"/>
        <end position="350"/>
    </location>
</feature>
<dbReference type="PROSITE" id="PS00108">
    <property type="entry name" value="PROTEIN_KINASE_ST"/>
    <property type="match status" value="1"/>
</dbReference>
<keyword evidence="12" id="KW-1185">Reference proteome</keyword>
<evidence type="ECO:0000256" key="9">
    <source>
        <dbReference type="SAM" id="Coils"/>
    </source>
</evidence>
<evidence type="ECO:0000256" key="6">
    <source>
        <dbReference type="ARBA" id="ARBA00022840"/>
    </source>
</evidence>
<feature type="coiled-coil region" evidence="9">
    <location>
        <begin position="903"/>
        <end position="937"/>
    </location>
</feature>
<dbReference type="Pfam" id="PF00069">
    <property type="entry name" value="Pkinase"/>
    <property type="match status" value="1"/>
</dbReference>
<dbReference type="InterPro" id="IPR008271">
    <property type="entry name" value="Ser/Thr_kinase_AS"/>
</dbReference>
<dbReference type="SMART" id="SM00220">
    <property type="entry name" value="S_TKc"/>
    <property type="match status" value="1"/>
</dbReference>
<name>A0AAE1XGT7_9LAMI</name>
<dbReference type="InterPro" id="IPR050588">
    <property type="entry name" value="WNK_Ser-Thr_kinase"/>
</dbReference>
<sequence length="948" mass="106176">MAGMCSGAGFGVSRSITNGSGNGDFSGHSLSSAGPDEAHYRQVDYVEKCSRSRYVRGILVLHGHIHHPKLSSIVRKLMKAMRYLAFDGLCFVLQYNEVLGKGAFKTVYKAFDQLNGIEVAWNRVKIDDVLRSPEDLEKLYSEVHLLRQLKHENIMKFFDSWIDDKKKTVNMITELFASGSLRQYRRKHKNVDMKAIKNWARQILQGLDYLHSQNPPVIHRDLKCDNIFVNGNQGEVKIGDLGLATILQQPTAQSVIGTPEFMAPELYEEKYNELVDIYSFGMCLLEMVTLEYPYSECKNPAQIFRKVTSGVKPAALAKVASQEVKEFIEKCLVPASERMSAKELLKDPFLQLEHSKEPVRDLLHIPNEVPRSISRSYYGPNSMDIDPEYNQSVCTDSNCASPCSEVVEFERSHQNNDFRLRGKKNDDNSISLTLRIADQGGRVRNIHFLFYLDSDTALAVAAEMVEQLDLADHDVVFIADFIDSLIMRILPEWKPSSDCCSSGERCTSGLTLISDQWDTPSPYCRAESVARPDNVCDIHMGRQICIPADSNNLYRNSNLVSTPHTACTSSPCLTNTGNILSLGSAASEVMGEDSSIKNGMISNGSSGEVSEMEFRSLYYHECGIHGKCPSLDQLGEDSGCIYSDQKKIPRVASFFSCCENSEFMFSDEKKIPRVASYLSCSEKGTSLEHLGENSELNSLDEKQIPRVESFLSCCEKGPSLEQLGENSGCIYSDQKKIPRVAFFFSCSENSEFIFSDEKKIPRVTSLEDLGENSDLNSSDEIQIPRVESFLSCCEKGPSVEQLGENLGSSISDQKKVPRVSSFLSCCEKSASKEHLGEKSDLNFSDEKKIPRVASYLSCGENGQSLEHLGKNSDFILSDQKKIPKVGSFLSCCSTMTLLDTDSESDLKLELDAIEAQYQQWHQEISRMRQEAMEATTKRWITKKKGFVH</sequence>
<protein>
    <recommendedName>
        <fullName evidence="1">non-specific serine/threonine protein kinase</fullName>
        <ecNumber evidence="1">2.7.11.1</ecNumber>
    </recommendedName>
</protein>
<evidence type="ECO:0000313" key="11">
    <source>
        <dbReference type="EMBL" id="KAK4411533.1"/>
    </source>
</evidence>
<evidence type="ECO:0000256" key="8">
    <source>
        <dbReference type="ARBA" id="ARBA00048679"/>
    </source>
</evidence>
<reference evidence="11" key="1">
    <citation type="submission" date="2020-06" db="EMBL/GenBank/DDBJ databases">
        <authorList>
            <person name="Li T."/>
            <person name="Hu X."/>
            <person name="Zhang T."/>
            <person name="Song X."/>
            <person name="Zhang H."/>
            <person name="Dai N."/>
            <person name="Sheng W."/>
            <person name="Hou X."/>
            <person name="Wei L."/>
        </authorList>
    </citation>
    <scope>NUCLEOTIDE SEQUENCE</scope>
    <source>
        <strain evidence="11">K16</strain>
        <tissue evidence="11">Leaf</tissue>
    </source>
</reference>
<evidence type="ECO:0000256" key="5">
    <source>
        <dbReference type="ARBA" id="ARBA00022777"/>
    </source>
</evidence>
<dbReference type="GO" id="GO:0005524">
    <property type="term" value="F:ATP binding"/>
    <property type="evidence" value="ECO:0007669"/>
    <property type="project" value="UniProtKB-KW"/>
</dbReference>
<dbReference type="EC" id="2.7.11.1" evidence="1"/>
<dbReference type="Gene3D" id="3.10.20.90">
    <property type="entry name" value="Phosphatidylinositol 3-kinase Catalytic Subunit, Chain A, domain 1"/>
    <property type="match status" value="1"/>
</dbReference>
<dbReference type="FunFam" id="1.10.510.10:FF:000046">
    <property type="entry name" value="probable serine/threonine-protein kinase WNK9"/>
    <property type="match status" value="1"/>
</dbReference>
<dbReference type="FunFam" id="3.30.200.20:FF:000075">
    <property type="entry name" value="Probable serine/threonine-protein kinase WNK1"/>
    <property type="match status" value="1"/>
</dbReference>
<dbReference type="AlphaFoldDB" id="A0AAE1XGT7"/>
<comment type="caution">
    <text evidence="11">The sequence shown here is derived from an EMBL/GenBank/DDBJ whole genome shotgun (WGS) entry which is preliminary data.</text>
</comment>
<comment type="catalytic activity">
    <reaction evidence="8">
        <text>L-seryl-[protein] + ATP = O-phospho-L-seryl-[protein] + ADP + H(+)</text>
        <dbReference type="Rhea" id="RHEA:17989"/>
        <dbReference type="Rhea" id="RHEA-COMP:9863"/>
        <dbReference type="Rhea" id="RHEA-COMP:11604"/>
        <dbReference type="ChEBI" id="CHEBI:15378"/>
        <dbReference type="ChEBI" id="CHEBI:29999"/>
        <dbReference type="ChEBI" id="CHEBI:30616"/>
        <dbReference type="ChEBI" id="CHEBI:83421"/>
        <dbReference type="ChEBI" id="CHEBI:456216"/>
        <dbReference type="EC" id="2.7.11.1"/>
    </reaction>
</comment>
<dbReference type="InterPro" id="IPR011009">
    <property type="entry name" value="Kinase-like_dom_sf"/>
</dbReference>
<dbReference type="GO" id="GO:0004674">
    <property type="term" value="F:protein serine/threonine kinase activity"/>
    <property type="evidence" value="ECO:0007669"/>
    <property type="project" value="UniProtKB-KW"/>
</dbReference>
<comment type="catalytic activity">
    <reaction evidence="7">
        <text>L-threonyl-[protein] + ATP = O-phospho-L-threonyl-[protein] + ADP + H(+)</text>
        <dbReference type="Rhea" id="RHEA:46608"/>
        <dbReference type="Rhea" id="RHEA-COMP:11060"/>
        <dbReference type="Rhea" id="RHEA-COMP:11605"/>
        <dbReference type="ChEBI" id="CHEBI:15378"/>
        <dbReference type="ChEBI" id="CHEBI:30013"/>
        <dbReference type="ChEBI" id="CHEBI:30616"/>
        <dbReference type="ChEBI" id="CHEBI:61977"/>
        <dbReference type="ChEBI" id="CHEBI:456216"/>
        <dbReference type="EC" id="2.7.11.1"/>
    </reaction>
</comment>
<dbReference type="Gene3D" id="3.30.200.20">
    <property type="entry name" value="Phosphorylase Kinase, domain 1"/>
    <property type="match status" value="1"/>
</dbReference>
<keyword evidence="3" id="KW-0808">Transferase</keyword>
<dbReference type="EMBL" id="JACGWL010000001">
    <property type="protein sequence ID" value="KAK4411533.1"/>
    <property type="molecule type" value="Genomic_DNA"/>
</dbReference>
<accession>A0AAE1XGT7</accession>
<dbReference type="InterPro" id="IPR000719">
    <property type="entry name" value="Prot_kinase_dom"/>
</dbReference>
<keyword evidence="5 11" id="KW-0418">Kinase</keyword>
<evidence type="ECO:0000259" key="10">
    <source>
        <dbReference type="PROSITE" id="PS50011"/>
    </source>
</evidence>
<dbReference type="PROSITE" id="PS50011">
    <property type="entry name" value="PROTEIN_KINASE_DOM"/>
    <property type="match status" value="1"/>
</dbReference>
<proteinExistence type="predicted"/>
<gene>
    <name evidence="11" type="ORF">Sango_0226300</name>
</gene>
<evidence type="ECO:0000256" key="4">
    <source>
        <dbReference type="ARBA" id="ARBA00022741"/>
    </source>
</evidence>
<dbReference type="Gene3D" id="1.10.510.10">
    <property type="entry name" value="Transferase(Phosphotransferase) domain 1"/>
    <property type="match status" value="1"/>
</dbReference>
<evidence type="ECO:0000256" key="7">
    <source>
        <dbReference type="ARBA" id="ARBA00047899"/>
    </source>
</evidence>
<keyword evidence="9" id="KW-0175">Coiled coil</keyword>
<dbReference type="SUPFAM" id="SSF56112">
    <property type="entry name" value="Protein kinase-like (PK-like)"/>
    <property type="match status" value="1"/>
</dbReference>
<evidence type="ECO:0000256" key="3">
    <source>
        <dbReference type="ARBA" id="ARBA00022679"/>
    </source>
</evidence>
<dbReference type="Proteomes" id="UP001289374">
    <property type="component" value="Unassembled WGS sequence"/>
</dbReference>
<reference evidence="11" key="2">
    <citation type="journal article" date="2024" name="Plant">
        <title>Genomic evolution and insights into agronomic trait innovations of Sesamum species.</title>
        <authorList>
            <person name="Miao H."/>
            <person name="Wang L."/>
            <person name="Qu L."/>
            <person name="Liu H."/>
            <person name="Sun Y."/>
            <person name="Le M."/>
            <person name="Wang Q."/>
            <person name="Wei S."/>
            <person name="Zheng Y."/>
            <person name="Lin W."/>
            <person name="Duan Y."/>
            <person name="Cao H."/>
            <person name="Xiong S."/>
            <person name="Wang X."/>
            <person name="Wei L."/>
            <person name="Li C."/>
            <person name="Ma Q."/>
            <person name="Ju M."/>
            <person name="Zhao R."/>
            <person name="Li G."/>
            <person name="Mu C."/>
            <person name="Tian Q."/>
            <person name="Mei H."/>
            <person name="Zhang T."/>
            <person name="Gao T."/>
            <person name="Zhang H."/>
        </authorList>
    </citation>
    <scope>NUCLEOTIDE SEQUENCE</scope>
    <source>
        <strain evidence="11">K16</strain>
    </source>
</reference>
<organism evidence="11 12">
    <name type="scientific">Sesamum angolense</name>
    <dbReference type="NCBI Taxonomy" id="2727404"/>
    <lineage>
        <taxon>Eukaryota</taxon>
        <taxon>Viridiplantae</taxon>
        <taxon>Streptophyta</taxon>
        <taxon>Embryophyta</taxon>
        <taxon>Tracheophyta</taxon>
        <taxon>Spermatophyta</taxon>
        <taxon>Magnoliopsida</taxon>
        <taxon>eudicotyledons</taxon>
        <taxon>Gunneridae</taxon>
        <taxon>Pentapetalae</taxon>
        <taxon>asterids</taxon>
        <taxon>lamiids</taxon>
        <taxon>Lamiales</taxon>
        <taxon>Pedaliaceae</taxon>
        <taxon>Sesamum</taxon>
    </lineage>
</organism>
<keyword evidence="2" id="KW-0723">Serine/threonine-protein kinase</keyword>
<keyword evidence="6" id="KW-0067">ATP-binding</keyword>
<evidence type="ECO:0000313" key="12">
    <source>
        <dbReference type="Proteomes" id="UP001289374"/>
    </source>
</evidence>
<dbReference type="CDD" id="cd13983">
    <property type="entry name" value="STKc_WNK"/>
    <property type="match status" value="1"/>
</dbReference>
<evidence type="ECO:0000256" key="1">
    <source>
        <dbReference type="ARBA" id="ARBA00012513"/>
    </source>
</evidence>